<dbReference type="RefSeq" id="WP_101517409.1">
    <property type="nucleotide sequence ID" value="NZ_PKUS01000003.1"/>
</dbReference>
<evidence type="ECO:0000256" key="4">
    <source>
        <dbReference type="ARBA" id="ARBA00022729"/>
    </source>
</evidence>
<dbReference type="Pfam" id="PF00884">
    <property type="entry name" value="Sulfatase"/>
    <property type="match status" value="1"/>
</dbReference>
<comment type="cofactor">
    <cofactor evidence="1">
        <name>Ca(2+)</name>
        <dbReference type="ChEBI" id="CHEBI:29108"/>
    </cofactor>
</comment>
<dbReference type="AlphaFoldDB" id="A0A2N5X5U3"/>
<reference evidence="9 10" key="1">
    <citation type="submission" date="2018-01" db="EMBL/GenBank/DDBJ databases">
        <title>The draft genome sequence of Halioglobus lutimaris HF004.</title>
        <authorList>
            <person name="Du Z.-J."/>
            <person name="Shi M.-J."/>
        </authorList>
    </citation>
    <scope>NUCLEOTIDE SEQUENCE [LARGE SCALE GENOMIC DNA]</scope>
    <source>
        <strain evidence="9 10">HF004</strain>
    </source>
</reference>
<comment type="caution">
    <text evidence="9">The sequence shown here is derived from an EMBL/GenBank/DDBJ whole genome shotgun (WGS) entry which is preliminary data.</text>
</comment>
<dbReference type="Gene3D" id="3.30.1120.10">
    <property type="match status" value="1"/>
</dbReference>
<evidence type="ECO:0000256" key="2">
    <source>
        <dbReference type="ARBA" id="ARBA00008779"/>
    </source>
</evidence>
<dbReference type="EMBL" id="PKUS01000003">
    <property type="protein sequence ID" value="PLW69860.1"/>
    <property type="molecule type" value="Genomic_DNA"/>
</dbReference>
<dbReference type="CDD" id="cd16142">
    <property type="entry name" value="ARS_like"/>
    <property type="match status" value="1"/>
</dbReference>
<comment type="similarity">
    <text evidence="2">Belongs to the sulfatase family.</text>
</comment>
<dbReference type="OrthoDB" id="974590at2"/>
<proteinExistence type="inferred from homology"/>
<sequence length="504" mass="55908">MHNKLLILLSAFLAAPLFAGFVAADTAADERPNVVFMLSDNLGYGDLGSYGGGAVRGAPTPRLDEFANQGLRFTNFNVEAECTPSRSALMTGRYAIRSGTTRAVPVPGIPQGLAPWEYTMAEMFRDAGYDTAMFGKWHIGASEGRFPTDQGFDIWWGFPNSTDVASFPHAIGFEEGLLPSFPFYEGTAESGAKPAGEYNLEARPLVDETITERAISYIRERAGDDKPFFLYLPFSLVHHPSLPHPDFDGITGNGRFADAMVEHDHRVGQVLDALQAAGLDENTLVVYASDNGPDRAEFPHVGDTGPFRGYLGTVHEGSIRTPMILRWRGKVTPGKVSNEIVSIHDFMPSFAALAHAELPDDRAYDGVNQLPFFTGETQRSARESVLFFHDDTLIAVKWKQFKIYLREEGVERTNATYRDLWAPRVYNTMIDPKESHDIAHQSYLWTLAPLLQEVMPFVYSVNNFGLIQPGADKRSDAQVNIPFFKPELLERSLNKLKKQAAMGS</sequence>
<dbReference type="InterPro" id="IPR000917">
    <property type="entry name" value="Sulfatase_N"/>
</dbReference>
<evidence type="ECO:0000313" key="9">
    <source>
        <dbReference type="EMBL" id="PLW69860.1"/>
    </source>
</evidence>
<dbReference type="InterPro" id="IPR050738">
    <property type="entry name" value="Sulfatase"/>
</dbReference>
<dbReference type="Proteomes" id="UP000235005">
    <property type="component" value="Unassembled WGS sequence"/>
</dbReference>
<dbReference type="GO" id="GO:0046872">
    <property type="term" value="F:metal ion binding"/>
    <property type="evidence" value="ECO:0007669"/>
    <property type="project" value="UniProtKB-KW"/>
</dbReference>
<name>A0A2N5X5U3_9GAMM</name>
<keyword evidence="10" id="KW-1185">Reference proteome</keyword>
<keyword evidence="5" id="KW-0378">Hydrolase</keyword>
<keyword evidence="6" id="KW-0106">Calcium</keyword>
<evidence type="ECO:0000256" key="7">
    <source>
        <dbReference type="SAM" id="SignalP"/>
    </source>
</evidence>
<protein>
    <submittedName>
        <fullName evidence="9">Arylsulfatase</fullName>
    </submittedName>
</protein>
<dbReference type="PANTHER" id="PTHR42693:SF42">
    <property type="entry name" value="ARYLSULFATASE G"/>
    <property type="match status" value="1"/>
</dbReference>
<gene>
    <name evidence="9" type="ORF">C0039_04825</name>
</gene>
<dbReference type="Gene3D" id="3.40.720.10">
    <property type="entry name" value="Alkaline Phosphatase, subunit A"/>
    <property type="match status" value="1"/>
</dbReference>
<dbReference type="InterPro" id="IPR017850">
    <property type="entry name" value="Alkaline_phosphatase_core_sf"/>
</dbReference>
<accession>A0A2N5X5U3</accession>
<organism evidence="9 10">
    <name type="scientific">Pseudohalioglobus lutimaris</name>
    <dbReference type="NCBI Taxonomy" id="1737061"/>
    <lineage>
        <taxon>Bacteria</taxon>
        <taxon>Pseudomonadati</taxon>
        <taxon>Pseudomonadota</taxon>
        <taxon>Gammaproteobacteria</taxon>
        <taxon>Cellvibrionales</taxon>
        <taxon>Halieaceae</taxon>
        <taxon>Pseudohalioglobus</taxon>
    </lineage>
</organism>
<feature type="chain" id="PRO_5014730294" evidence="7">
    <location>
        <begin position="20"/>
        <end position="504"/>
    </location>
</feature>
<keyword evidence="4 7" id="KW-0732">Signal</keyword>
<dbReference type="GO" id="GO:0004065">
    <property type="term" value="F:arylsulfatase activity"/>
    <property type="evidence" value="ECO:0007669"/>
    <property type="project" value="TreeGrafter"/>
</dbReference>
<feature type="domain" description="Sulfatase N-terminal" evidence="8">
    <location>
        <begin position="32"/>
        <end position="355"/>
    </location>
</feature>
<dbReference type="SUPFAM" id="SSF53649">
    <property type="entry name" value="Alkaline phosphatase-like"/>
    <property type="match status" value="1"/>
</dbReference>
<evidence type="ECO:0000256" key="1">
    <source>
        <dbReference type="ARBA" id="ARBA00001913"/>
    </source>
</evidence>
<feature type="signal peptide" evidence="7">
    <location>
        <begin position="1"/>
        <end position="19"/>
    </location>
</feature>
<evidence type="ECO:0000313" key="10">
    <source>
        <dbReference type="Proteomes" id="UP000235005"/>
    </source>
</evidence>
<keyword evidence="3" id="KW-0479">Metal-binding</keyword>
<evidence type="ECO:0000256" key="5">
    <source>
        <dbReference type="ARBA" id="ARBA00022801"/>
    </source>
</evidence>
<evidence type="ECO:0000259" key="8">
    <source>
        <dbReference type="Pfam" id="PF00884"/>
    </source>
</evidence>
<dbReference type="PANTHER" id="PTHR42693">
    <property type="entry name" value="ARYLSULFATASE FAMILY MEMBER"/>
    <property type="match status" value="1"/>
</dbReference>
<evidence type="ECO:0000256" key="6">
    <source>
        <dbReference type="ARBA" id="ARBA00022837"/>
    </source>
</evidence>
<evidence type="ECO:0000256" key="3">
    <source>
        <dbReference type="ARBA" id="ARBA00022723"/>
    </source>
</evidence>